<name>A0A6J4V989_9BACT</name>
<organism evidence="8">
    <name type="scientific">uncultured Thermomicrobiales bacterium</name>
    <dbReference type="NCBI Taxonomy" id="1645740"/>
    <lineage>
        <taxon>Bacteria</taxon>
        <taxon>Pseudomonadati</taxon>
        <taxon>Thermomicrobiota</taxon>
        <taxon>Thermomicrobia</taxon>
        <taxon>Thermomicrobiales</taxon>
        <taxon>environmental samples</taxon>
    </lineage>
</organism>
<comment type="subunit">
    <text evidence="3">The complex is composed of two ATP-binding proteins (UgpC), two transmembrane proteins (UgpA and UgpE) and a solute-binding protein (UgpB).</text>
</comment>
<evidence type="ECO:0000256" key="6">
    <source>
        <dbReference type="ARBA" id="ARBA00022729"/>
    </source>
</evidence>
<dbReference type="InterPro" id="IPR050490">
    <property type="entry name" value="Bact_solute-bd_prot1"/>
</dbReference>
<evidence type="ECO:0000256" key="1">
    <source>
        <dbReference type="ARBA" id="ARBA00004418"/>
    </source>
</evidence>
<evidence type="ECO:0000256" key="3">
    <source>
        <dbReference type="ARBA" id="ARBA00011557"/>
    </source>
</evidence>
<proteinExistence type="inferred from homology"/>
<keyword evidence="6 7" id="KW-0732">Signal</keyword>
<gene>
    <name evidence="8" type="ORF">AVDCRST_MAG19-2980</name>
</gene>
<dbReference type="Pfam" id="PF10518">
    <property type="entry name" value="TAT_signal"/>
    <property type="match status" value="1"/>
</dbReference>
<dbReference type="Gene3D" id="3.40.190.10">
    <property type="entry name" value="Periplasmic binding protein-like II"/>
    <property type="match status" value="1"/>
</dbReference>
<dbReference type="InterPro" id="IPR006059">
    <property type="entry name" value="SBP"/>
</dbReference>
<reference evidence="8" key="1">
    <citation type="submission" date="2020-02" db="EMBL/GenBank/DDBJ databases">
        <authorList>
            <person name="Meier V. D."/>
        </authorList>
    </citation>
    <scope>NUCLEOTIDE SEQUENCE</scope>
    <source>
        <strain evidence="8">AVDCRST_MAG19</strain>
    </source>
</reference>
<dbReference type="AlphaFoldDB" id="A0A6J4V989"/>
<evidence type="ECO:0000256" key="7">
    <source>
        <dbReference type="SAM" id="SignalP"/>
    </source>
</evidence>
<dbReference type="PANTHER" id="PTHR43649:SF31">
    <property type="entry name" value="SN-GLYCEROL-3-PHOSPHATE-BINDING PERIPLASMIC PROTEIN UGPB"/>
    <property type="match status" value="1"/>
</dbReference>
<evidence type="ECO:0000256" key="4">
    <source>
        <dbReference type="ARBA" id="ARBA00017470"/>
    </source>
</evidence>
<dbReference type="PROSITE" id="PS51318">
    <property type="entry name" value="TAT"/>
    <property type="match status" value="1"/>
</dbReference>
<dbReference type="NCBIfam" id="TIGR01409">
    <property type="entry name" value="TAT_signal_seq"/>
    <property type="match status" value="1"/>
</dbReference>
<feature type="chain" id="PRO_5026889971" description="sn-glycerol-3-phosphate-binding periplasmic protein UgpB" evidence="7">
    <location>
        <begin position="26"/>
        <end position="434"/>
    </location>
</feature>
<sequence>MEQRSYSRRDFLRMSAAAGAGVAVAAGASDGLAASLSAAQAEPIEVSYANYSSGADKELWDGMIASFQEQNPNVRVVYSPIAGASWGEYFDKVATLIAGGNPPDVVRVAIEGTLLFVRRQLPIPLDDYMAGDPEIEEFLADVNQQLIDPFVIDGQTWQLPFDWNNMVMWYNTRLFREAGLEPPAPDWTRDQWLETARTLTKDGVYGFGTAVQYFAGVMPWIFNAGGNLLSDDWSQSRIDSPEVRDAVDFMRSLIWEHEVAPQAPADHNDILNLASAGNIAMWGGGRWPTLTLTNAGFTDFDVQFWPKGSTQLTEFGVGGFPILKSSEHPDEAWTWVKYLTTPEAFEVITRLGQSIPARRSVAKSEAMFALPPANAGIFYDSIDAREAKPVPSPAAYNEVEAVVRRHLGSILADEADTQEALADAHEEVGAILAR</sequence>
<dbReference type="InterPro" id="IPR006311">
    <property type="entry name" value="TAT_signal"/>
</dbReference>
<comment type="similarity">
    <text evidence="2">Belongs to the bacterial solute-binding protein 1 family.</text>
</comment>
<dbReference type="EMBL" id="CADCWL010000154">
    <property type="protein sequence ID" value="CAA9572901.1"/>
    <property type="molecule type" value="Genomic_DNA"/>
</dbReference>
<accession>A0A6J4V989</accession>
<keyword evidence="5" id="KW-0813">Transport</keyword>
<dbReference type="CDD" id="cd13585">
    <property type="entry name" value="PBP2_TMBP_like"/>
    <property type="match status" value="1"/>
</dbReference>
<evidence type="ECO:0000313" key="8">
    <source>
        <dbReference type="EMBL" id="CAA9572901.1"/>
    </source>
</evidence>
<dbReference type="Pfam" id="PF01547">
    <property type="entry name" value="SBP_bac_1"/>
    <property type="match status" value="1"/>
</dbReference>
<dbReference type="GO" id="GO:0042597">
    <property type="term" value="C:periplasmic space"/>
    <property type="evidence" value="ECO:0007669"/>
    <property type="project" value="UniProtKB-SubCell"/>
</dbReference>
<evidence type="ECO:0000256" key="5">
    <source>
        <dbReference type="ARBA" id="ARBA00022448"/>
    </source>
</evidence>
<evidence type="ECO:0000256" key="2">
    <source>
        <dbReference type="ARBA" id="ARBA00008520"/>
    </source>
</evidence>
<feature type="signal peptide" evidence="7">
    <location>
        <begin position="1"/>
        <end position="25"/>
    </location>
</feature>
<dbReference type="PANTHER" id="PTHR43649">
    <property type="entry name" value="ARABINOSE-BINDING PROTEIN-RELATED"/>
    <property type="match status" value="1"/>
</dbReference>
<comment type="subcellular location">
    <subcellularLocation>
        <location evidence="1">Periplasm</location>
    </subcellularLocation>
</comment>
<protein>
    <recommendedName>
        <fullName evidence="4">sn-glycerol-3-phosphate-binding periplasmic protein UgpB</fullName>
    </recommendedName>
</protein>
<dbReference type="SUPFAM" id="SSF53850">
    <property type="entry name" value="Periplasmic binding protein-like II"/>
    <property type="match status" value="1"/>
</dbReference>
<dbReference type="InterPro" id="IPR019546">
    <property type="entry name" value="TAT_signal_bac_arc"/>
</dbReference>